<proteinExistence type="predicted"/>
<protein>
    <submittedName>
        <fullName evidence="1">Uncharacterized protein</fullName>
    </submittedName>
</protein>
<reference evidence="1 2" key="1">
    <citation type="journal article" date="2023" name="Nucleic Acids Res.">
        <title>The hologenome of Daphnia magna reveals possible DNA methylation and microbiome-mediated evolution of the host genome.</title>
        <authorList>
            <person name="Chaturvedi A."/>
            <person name="Li X."/>
            <person name="Dhandapani V."/>
            <person name="Marshall H."/>
            <person name="Kissane S."/>
            <person name="Cuenca-Cambronero M."/>
            <person name="Asole G."/>
            <person name="Calvet F."/>
            <person name="Ruiz-Romero M."/>
            <person name="Marangio P."/>
            <person name="Guigo R."/>
            <person name="Rago D."/>
            <person name="Mirbahai L."/>
            <person name="Eastwood N."/>
            <person name="Colbourne J.K."/>
            <person name="Zhou J."/>
            <person name="Mallon E."/>
            <person name="Orsini L."/>
        </authorList>
    </citation>
    <scope>NUCLEOTIDE SEQUENCE [LARGE SCALE GENOMIC DNA]</scope>
    <source>
        <strain evidence="1">LRV0_1</strain>
    </source>
</reference>
<dbReference type="EMBL" id="JAOYFB010000036">
    <property type="protein sequence ID" value="KAK4020975.1"/>
    <property type="molecule type" value="Genomic_DNA"/>
</dbReference>
<gene>
    <name evidence="1" type="ORF">OUZ56_002910</name>
</gene>
<name>A0ABR0A758_9CRUS</name>
<dbReference type="Proteomes" id="UP001234178">
    <property type="component" value="Unassembled WGS sequence"/>
</dbReference>
<evidence type="ECO:0000313" key="2">
    <source>
        <dbReference type="Proteomes" id="UP001234178"/>
    </source>
</evidence>
<evidence type="ECO:0000313" key="1">
    <source>
        <dbReference type="EMBL" id="KAK4020975.1"/>
    </source>
</evidence>
<comment type="caution">
    <text evidence="1">The sequence shown here is derived from an EMBL/GenBank/DDBJ whole genome shotgun (WGS) entry which is preliminary data.</text>
</comment>
<organism evidence="1 2">
    <name type="scientific">Daphnia magna</name>
    <dbReference type="NCBI Taxonomy" id="35525"/>
    <lineage>
        <taxon>Eukaryota</taxon>
        <taxon>Metazoa</taxon>
        <taxon>Ecdysozoa</taxon>
        <taxon>Arthropoda</taxon>
        <taxon>Crustacea</taxon>
        <taxon>Branchiopoda</taxon>
        <taxon>Diplostraca</taxon>
        <taxon>Cladocera</taxon>
        <taxon>Anomopoda</taxon>
        <taxon>Daphniidae</taxon>
        <taxon>Daphnia</taxon>
    </lineage>
</organism>
<keyword evidence="2" id="KW-1185">Reference proteome</keyword>
<sequence>MLVLGILFLFSITLGTFINLHRYTTKASLLQRWEGSPLFCTDLCWNMRSFKLTLFTIRSQTKMAKRWRKCANVNCYEQSQLEVTKSAETFVENHLATDWKKLRSQQT</sequence>
<accession>A0ABR0A758</accession>